<dbReference type="InParanoid" id="E8N3F8"/>
<feature type="compositionally biased region" description="Low complexity" evidence="1">
    <location>
        <begin position="108"/>
        <end position="117"/>
    </location>
</feature>
<feature type="signal peptide" evidence="2">
    <location>
        <begin position="1"/>
        <end position="29"/>
    </location>
</feature>
<name>E8N3F8_ANATU</name>
<feature type="chain" id="PRO_5003228140" description="3-keto-disaccharide hydrolase domain-containing protein" evidence="2">
    <location>
        <begin position="30"/>
        <end position="335"/>
    </location>
</feature>
<dbReference type="Gene3D" id="2.60.120.560">
    <property type="entry name" value="Exo-inulinase, domain 1"/>
    <property type="match status" value="1"/>
</dbReference>
<evidence type="ECO:0000256" key="1">
    <source>
        <dbReference type="SAM" id="MobiDB-lite"/>
    </source>
</evidence>
<organism evidence="3 4">
    <name type="scientific">Anaerolinea thermophila (strain DSM 14523 / JCM 11388 / NBRC 100420 / UNI-1)</name>
    <dbReference type="NCBI Taxonomy" id="926569"/>
    <lineage>
        <taxon>Bacteria</taxon>
        <taxon>Bacillati</taxon>
        <taxon>Chloroflexota</taxon>
        <taxon>Anaerolineae</taxon>
        <taxon>Anaerolineales</taxon>
        <taxon>Anaerolineaceae</taxon>
        <taxon>Anaerolinea</taxon>
    </lineage>
</organism>
<dbReference type="OrthoDB" id="164037at2"/>
<evidence type="ECO:0000313" key="3">
    <source>
        <dbReference type="EMBL" id="BAJ62972.1"/>
    </source>
</evidence>
<dbReference type="HOGENOM" id="CLU_828068_0_0_0"/>
<dbReference type="Proteomes" id="UP000008922">
    <property type="component" value="Chromosome"/>
</dbReference>
<dbReference type="KEGG" id="atm:ANT_09380"/>
<dbReference type="EMBL" id="AP012029">
    <property type="protein sequence ID" value="BAJ62972.1"/>
    <property type="molecule type" value="Genomic_DNA"/>
</dbReference>
<accession>E8N3F8</accession>
<keyword evidence="2" id="KW-0732">Signal</keyword>
<feature type="region of interest" description="Disordered" evidence="1">
    <location>
        <begin position="69"/>
        <end position="148"/>
    </location>
</feature>
<feature type="compositionally biased region" description="Pro residues" evidence="1">
    <location>
        <begin position="78"/>
        <end position="101"/>
    </location>
</feature>
<reference evidence="3 4" key="1">
    <citation type="submission" date="2010-12" db="EMBL/GenBank/DDBJ databases">
        <title>Whole genome sequence of Anaerolinea thermophila UNI-1.</title>
        <authorList>
            <person name="Narita-Yamada S."/>
            <person name="Kishi E."/>
            <person name="Watanabe Y."/>
            <person name="Takasaki K."/>
            <person name="Ankai A."/>
            <person name="Oguchi A."/>
            <person name="Fukui S."/>
            <person name="Takahashi M."/>
            <person name="Yashiro I."/>
            <person name="Hosoyama A."/>
            <person name="Sekiguchi Y."/>
            <person name="Hanada S."/>
            <person name="Fujita N."/>
        </authorList>
    </citation>
    <scope>NUCLEOTIDE SEQUENCE [LARGE SCALE GENOMIC DNA]</scope>
    <source>
        <strain evidence="4">DSM 14523 / JCM 11388 / NBRC 100420 / UNI-1</strain>
    </source>
</reference>
<dbReference type="STRING" id="926569.ANT_09380"/>
<evidence type="ECO:0000313" key="4">
    <source>
        <dbReference type="Proteomes" id="UP000008922"/>
    </source>
</evidence>
<protein>
    <recommendedName>
        <fullName evidence="5">3-keto-disaccharide hydrolase domain-containing protein</fullName>
    </recommendedName>
</protein>
<gene>
    <name evidence="3" type="ordered locus">ANT_09380</name>
</gene>
<dbReference type="PROSITE" id="PS51257">
    <property type="entry name" value="PROKAR_LIPOPROTEIN"/>
    <property type="match status" value="1"/>
</dbReference>
<dbReference type="eggNOG" id="ENOG502ZJIW">
    <property type="taxonomic scope" value="Bacteria"/>
</dbReference>
<evidence type="ECO:0000256" key="2">
    <source>
        <dbReference type="SAM" id="SignalP"/>
    </source>
</evidence>
<dbReference type="RefSeq" id="WP_013559363.1">
    <property type="nucleotide sequence ID" value="NC_014960.1"/>
</dbReference>
<evidence type="ECO:0008006" key="5">
    <source>
        <dbReference type="Google" id="ProtNLM"/>
    </source>
</evidence>
<keyword evidence="4" id="KW-1185">Reference proteome</keyword>
<dbReference type="AlphaFoldDB" id="E8N3F8"/>
<proteinExistence type="predicted"/>
<sequence>MKRWTTFFTVFLMTLILTGCVLPSSTPPAGENVKPTLSDVEMQTQIALMLTTMPTATPEHVTQPTATLPPVVTASEPQPTPVPTETPLPQAPTATPLPPTPTEVSTQAAPTATATPAGPTPTTGPTPTVSPDDPRNRLGNPSDIDPMNDETAWNWPTGYSEFTSIEFRNGQMLFKGLQTKLGWRLANPRGEAFSNLYLEMVVKTESCTGNNQFGMIVRVPVLKDANQGYLFGVRCDGKYSLRKWDGTLGEKGTLTRLKDWTSSNAINTGANATNRLGLMMLGNRLIMYVNGTLLGEVSDDTFPNGYFGVYAASDSSSEPFTIAVEEMSYWLNPRP</sequence>